<feature type="transmembrane region" description="Helical" evidence="1">
    <location>
        <begin position="104"/>
        <end position="120"/>
    </location>
</feature>
<protein>
    <recommendedName>
        <fullName evidence="4">Transmembrane protein 79</fullName>
    </recommendedName>
</protein>
<organism evidence="2 3">
    <name type="scientific">Patella caerulea</name>
    <name type="common">Rayed Mediterranean limpet</name>
    <dbReference type="NCBI Taxonomy" id="87958"/>
    <lineage>
        <taxon>Eukaryota</taxon>
        <taxon>Metazoa</taxon>
        <taxon>Spiralia</taxon>
        <taxon>Lophotrochozoa</taxon>
        <taxon>Mollusca</taxon>
        <taxon>Gastropoda</taxon>
        <taxon>Patellogastropoda</taxon>
        <taxon>Patelloidea</taxon>
        <taxon>Patellidae</taxon>
        <taxon>Patella</taxon>
    </lineage>
</organism>
<keyword evidence="1" id="KW-0472">Membrane</keyword>
<feature type="transmembrane region" description="Helical" evidence="1">
    <location>
        <begin position="54"/>
        <end position="71"/>
    </location>
</feature>
<feature type="transmembrane region" description="Helical" evidence="1">
    <location>
        <begin position="156"/>
        <end position="175"/>
    </location>
</feature>
<evidence type="ECO:0008006" key="4">
    <source>
        <dbReference type="Google" id="ProtNLM"/>
    </source>
</evidence>
<keyword evidence="1" id="KW-0812">Transmembrane</keyword>
<dbReference type="GO" id="GO:0045055">
    <property type="term" value="P:regulated exocytosis"/>
    <property type="evidence" value="ECO:0007669"/>
    <property type="project" value="TreeGrafter"/>
</dbReference>
<dbReference type="PANTHER" id="PTHR31004:SF1">
    <property type="entry name" value="TRANSMEMBRANE PROTEIN 79"/>
    <property type="match status" value="1"/>
</dbReference>
<accession>A0AAN8J0M4</accession>
<name>A0AAN8J0M4_PATCE</name>
<keyword evidence="1" id="KW-1133">Transmembrane helix</keyword>
<evidence type="ECO:0000256" key="1">
    <source>
        <dbReference type="SAM" id="Phobius"/>
    </source>
</evidence>
<reference evidence="2 3" key="1">
    <citation type="submission" date="2024-01" db="EMBL/GenBank/DDBJ databases">
        <title>The genome of the rayed Mediterranean limpet Patella caerulea (Linnaeus, 1758).</title>
        <authorList>
            <person name="Anh-Thu Weber A."/>
            <person name="Halstead-Nussloch G."/>
        </authorList>
    </citation>
    <scope>NUCLEOTIDE SEQUENCE [LARGE SCALE GENOMIC DNA]</scope>
    <source>
        <strain evidence="2">AATW-2023a</strain>
        <tissue evidence="2">Whole specimen</tissue>
    </source>
</reference>
<dbReference type="SUPFAM" id="SSF161084">
    <property type="entry name" value="MAPEG domain-like"/>
    <property type="match status" value="1"/>
</dbReference>
<dbReference type="Proteomes" id="UP001347796">
    <property type="component" value="Unassembled WGS sequence"/>
</dbReference>
<dbReference type="InterPro" id="IPR023352">
    <property type="entry name" value="MAPEG-like_dom_sf"/>
</dbReference>
<evidence type="ECO:0000313" key="2">
    <source>
        <dbReference type="EMBL" id="KAK6167583.1"/>
    </source>
</evidence>
<gene>
    <name evidence="2" type="ORF">SNE40_021574</name>
</gene>
<proteinExistence type="predicted"/>
<keyword evidence="3" id="KW-1185">Reference proteome</keyword>
<dbReference type="Gene3D" id="1.20.120.550">
    <property type="entry name" value="Membrane associated eicosanoid/glutathione metabolism-like domain"/>
    <property type="match status" value="1"/>
</dbReference>
<sequence>MPKSRNKERERVFCLVKKAVLSMTSTLVVGYFLIPYKPPKLPTAFDRLIYTLRWQTLSVLTLVAGILKVAITRFQTTAIDPIAGNGEHHVIIDTHYIQNTVEQLFLNVIGQFILCTFLTSTQIKLIPIFVLLFVVGRITFWIGYKKSYLDRAFGFCLTMLPNMILYTMNLAFMLFQGPSSGFGPIF</sequence>
<dbReference type="EMBL" id="JAZGQO010000018">
    <property type="protein sequence ID" value="KAK6167583.1"/>
    <property type="molecule type" value="Genomic_DNA"/>
</dbReference>
<evidence type="ECO:0000313" key="3">
    <source>
        <dbReference type="Proteomes" id="UP001347796"/>
    </source>
</evidence>
<dbReference type="PANTHER" id="PTHR31004">
    <property type="entry name" value="TRANSMEMBRANE PROTEIN 79"/>
    <property type="match status" value="1"/>
</dbReference>
<dbReference type="GO" id="GO:0005765">
    <property type="term" value="C:lysosomal membrane"/>
    <property type="evidence" value="ECO:0007669"/>
    <property type="project" value="TreeGrafter"/>
</dbReference>
<comment type="caution">
    <text evidence="2">The sequence shown here is derived from an EMBL/GenBank/DDBJ whole genome shotgun (WGS) entry which is preliminary data.</text>
</comment>
<dbReference type="AlphaFoldDB" id="A0AAN8J0M4"/>
<feature type="transmembrane region" description="Helical" evidence="1">
    <location>
        <begin position="12"/>
        <end position="34"/>
    </location>
</feature>
<dbReference type="GO" id="GO:0032588">
    <property type="term" value="C:trans-Golgi network membrane"/>
    <property type="evidence" value="ECO:0007669"/>
    <property type="project" value="TreeGrafter"/>
</dbReference>
<feature type="transmembrane region" description="Helical" evidence="1">
    <location>
        <begin position="126"/>
        <end position="144"/>
    </location>
</feature>